<evidence type="ECO:0000313" key="1">
    <source>
        <dbReference type="EMBL" id="KAI1616315.1"/>
    </source>
</evidence>
<keyword evidence="2" id="KW-1185">Reference proteome</keyword>
<reference evidence="1" key="1">
    <citation type="journal article" date="2022" name="bioRxiv">
        <title>Deciphering the potential niche of two novel black yeast fungi from a biological soil crust based on their genomes, phenotypes, and melanin regulation.</title>
        <authorList>
            <consortium name="DOE Joint Genome Institute"/>
            <person name="Carr E.C."/>
            <person name="Barton Q."/>
            <person name="Grambo S."/>
            <person name="Sullivan M."/>
            <person name="Renfro C.M."/>
            <person name="Kuo A."/>
            <person name="Pangilinan J."/>
            <person name="Lipzen A."/>
            <person name="Keymanesh K."/>
            <person name="Savage E."/>
            <person name="Barry K."/>
            <person name="Grigoriev I.V."/>
            <person name="Riekhof W.R."/>
            <person name="Harris S.S."/>
        </authorList>
    </citation>
    <scope>NUCLEOTIDE SEQUENCE</scope>
    <source>
        <strain evidence="1">JF 03-4F</strain>
    </source>
</reference>
<organism evidence="1 2">
    <name type="scientific">Exophiala viscosa</name>
    <dbReference type="NCBI Taxonomy" id="2486360"/>
    <lineage>
        <taxon>Eukaryota</taxon>
        <taxon>Fungi</taxon>
        <taxon>Dikarya</taxon>
        <taxon>Ascomycota</taxon>
        <taxon>Pezizomycotina</taxon>
        <taxon>Eurotiomycetes</taxon>
        <taxon>Chaetothyriomycetidae</taxon>
        <taxon>Chaetothyriales</taxon>
        <taxon>Herpotrichiellaceae</taxon>
        <taxon>Exophiala</taxon>
    </lineage>
</organism>
<evidence type="ECO:0000313" key="2">
    <source>
        <dbReference type="Proteomes" id="UP001203852"/>
    </source>
</evidence>
<dbReference type="EMBL" id="MU404351">
    <property type="protein sequence ID" value="KAI1616315.1"/>
    <property type="molecule type" value="Genomic_DNA"/>
</dbReference>
<gene>
    <name evidence="1" type="ORF">EDD36DRAFT_132143</name>
</gene>
<protein>
    <submittedName>
        <fullName evidence="1">Uncharacterized protein</fullName>
    </submittedName>
</protein>
<accession>A0AAN6IGM0</accession>
<sequence>MLCFDVLVCAAHYFTVALVLFGRKSPINAARKWKFIHSSFCTEKDFHSTHTIHNPLRPLNPLFLGPLAFLPFSRLVSVVLQRFCRPLRFRCWSRVVPLNLVLKKFWNPSHHPHQATINRRLTPDTVQPVYCPRTFRQTSLHRDRIPNKVLTFSCDLSRTGRRFRQFQGLERVLTRTRGLSVLKTREGGPWRVVVVRLKDSSSL</sequence>
<name>A0AAN6IGM0_9EURO</name>
<proteinExistence type="predicted"/>
<dbReference type="AlphaFoldDB" id="A0AAN6IGM0"/>
<comment type="caution">
    <text evidence="1">The sequence shown here is derived from an EMBL/GenBank/DDBJ whole genome shotgun (WGS) entry which is preliminary data.</text>
</comment>
<dbReference type="Proteomes" id="UP001203852">
    <property type="component" value="Unassembled WGS sequence"/>
</dbReference>